<gene>
    <name evidence="2" type="ORF">D9Q98_005368</name>
</gene>
<protein>
    <submittedName>
        <fullName evidence="2">Uncharacterized protein</fullName>
    </submittedName>
</protein>
<proteinExistence type="predicted"/>
<reference evidence="2" key="2">
    <citation type="submission" date="2020-11" db="EMBL/GenBank/DDBJ databases">
        <authorList>
            <person name="Cecchin M."/>
            <person name="Marcolungo L."/>
            <person name="Rossato M."/>
            <person name="Girolomoni L."/>
            <person name="Cosentino E."/>
            <person name="Cuine S."/>
            <person name="Li-Beisson Y."/>
            <person name="Delledonne M."/>
            <person name="Ballottari M."/>
        </authorList>
    </citation>
    <scope>NUCLEOTIDE SEQUENCE</scope>
    <source>
        <strain evidence="2">211/11P</strain>
        <tissue evidence="2">Whole cell</tissue>
    </source>
</reference>
<name>A0A9D4TM42_CHLVU</name>
<dbReference type="AlphaFoldDB" id="A0A9D4TM42"/>
<dbReference type="Proteomes" id="UP001055712">
    <property type="component" value="Unassembled WGS sequence"/>
</dbReference>
<dbReference type="EMBL" id="SIDB01000008">
    <property type="protein sequence ID" value="KAI3429272.1"/>
    <property type="molecule type" value="Genomic_DNA"/>
</dbReference>
<evidence type="ECO:0000256" key="1">
    <source>
        <dbReference type="SAM" id="Phobius"/>
    </source>
</evidence>
<sequence>MAGSHAVAPQRSSTINGVAAAASPSRRPLPLQLRLLRRLEQTAALIAVFTQLALFIRSRDVPRPAKELARQAALGLLRAGALSVALCLPDRLWLKYRVALIVFFRAAITLAHTLSEAQPGQAEPSLFTARPASPGFQGAVQDWLRVAVGTRLLVITVTGSILQLQPLAVVLLQTMLFAASADMRAVCSTQLLTDALSQRRLVGVRQVLEVAVPVLGPIWSHAAQTEAWRPEQSSRQGSCLTMLIFQHLVVGVVVPVVVAAHTSLPDWKAEEQQQHLEQEPQQQQSPALGLWQQHAAALIQQVQQLAAAAGRAWSRANDGLTQLCRWGALPPHQTFVLIVLLLANLYLLSQAAAFHLIADQPL</sequence>
<accession>A0A9D4TM42</accession>
<comment type="caution">
    <text evidence="2">The sequence shown here is derived from an EMBL/GenBank/DDBJ whole genome shotgun (WGS) entry which is preliminary data.</text>
</comment>
<keyword evidence="1" id="KW-0472">Membrane</keyword>
<evidence type="ECO:0000313" key="3">
    <source>
        <dbReference type="Proteomes" id="UP001055712"/>
    </source>
</evidence>
<reference evidence="2" key="1">
    <citation type="journal article" date="2019" name="Plant J.">
        <title>Chlorella vulgaris genome assembly and annotation reveals the molecular basis for metabolic acclimation to high light conditions.</title>
        <authorList>
            <person name="Cecchin M."/>
            <person name="Marcolungo L."/>
            <person name="Rossato M."/>
            <person name="Girolomoni L."/>
            <person name="Cosentino E."/>
            <person name="Cuine S."/>
            <person name="Li-Beisson Y."/>
            <person name="Delledonne M."/>
            <person name="Ballottari M."/>
        </authorList>
    </citation>
    <scope>NUCLEOTIDE SEQUENCE</scope>
    <source>
        <strain evidence="2">211/11P</strain>
    </source>
</reference>
<dbReference type="OrthoDB" id="520167at2759"/>
<keyword evidence="1" id="KW-0812">Transmembrane</keyword>
<keyword evidence="1" id="KW-1133">Transmembrane helix</keyword>
<feature type="transmembrane region" description="Helical" evidence="1">
    <location>
        <begin position="239"/>
        <end position="260"/>
    </location>
</feature>
<keyword evidence="3" id="KW-1185">Reference proteome</keyword>
<feature type="transmembrane region" description="Helical" evidence="1">
    <location>
        <begin position="335"/>
        <end position="358"/>
    </location>
</feature>
<evidence type="ECO:0000313" key="2">
    <source>
        <dbReference type="EMBL" id="KAI3429272.1"/>
    </source>
</evidence>
<organism evidence="2 3">
    <name type="scientific">Chlorella vulgaris</name>
    <name type="common">Green alga</name>
    <dbReference type="NCBI Taxonomy" id="3077"/>
    <lineage>
        <taxon>Eukaryota</taxon>
        <taxon>Viridiplantae</taxon>
        <taxon>Chlorophyta</taxon>
        <taxon>core chlorophytes</taxon>
        <taxon>Trebouxiophyceae</taxon>
        <taxon>Chlorellales</taxon>
        <taxon>Chlorellaceae</taxon>
        <taxon>Chlorella clade</taxon>
        <taxon>Chlorella</taxon>
    </lineage>
</organism>